<dbReference type="GO" id="GO:0005739">
    <property type="term" value="C:mitochondrion"/>
    <property type="evidence" value="ECO:0007669"/>
    <property type="project" value="UniProtKB-SubCell"/>
</dbReference>
<keyword evidence="5" id="KW-1185">Reference proteome</keyword>
<dbReference type="Gene3D" id="1.10.10.140">
    <property type="entry name" value="Cytochrome c oxidase, subunit VIb"/>
    <property type="match status" value="1"/>
</dbReference>
<protein>
    <submittedName>
        <fullName evidence="4">Uncharacterized protein</fullName>
    </submittedName>
</protein>
<comment type="subcellular location">
    <subcellularLocation>
        <location evidence="1">Mitochondrion</location>
    </subcellularLocation>
</comment>
<accession>A0A0D8Y6N0</accession>
<evidence type="ECO:0000256" key="2">
    <source>
        <dbReference type="ARBA" id="ARBA00023128"/>
    </source>
</evidence>
<dbReference type="STRING" id="29172.A0A0D8Y6N0"/>
<dbReference type="Proteomes" id="UP000053766">
    <property type="component" value="Unassembled WGS sequence"/>
</dbReference>
<dbReference type="OrthoDB" id="16284at2759"/>
<evidence type="ECO:0000313" key="4">
    <source>
        <dbReference type="EMBL" id="KJH51644.1"/>
    </source>
</evidence>
<dbReference type="GO" id="GO:0042775">
    <property type="term" value="P:mitochondrial ATP synthesis coupled electron transport"/>
    <property type="evidence" value="ECO:0007669"/>
    <property type="project" value="TreeGrafter"/>
</dbReference>
<reference evidence="5" key="2">
    <citation type="journal article" date="2016" name="Sci. Rep.">
        <title>Dictyocaulus viviparus genome, variome and transcriptome elucidate lungworm biology and support future intervention.</title>
        <authorList>
            <person name="McNulty S.N."/>
            <person name="Strube C."/>
            <person name="Rosa B.A."/>
            <person name="Martin J.C."/>
            <person name="Tyagi R."/>
            <person name="Choi Y.J."/>
            <person name="Wang Q."/>
            <person name="Hallsworth Pepin K."/>
            <person name="Zhang X."/>
            <person name="Ozersky P."/>
            <person name="Wilson R.K."/>
            <person name="Sternberg P.W."/>
            <person name="Gasser R.B."/>
            <person name="Mitreva M."/>
        </authorList>
    </citation>
    <scope>NUCLEOTIDE SEQUENCE [LARGE SCALE GENOMIC DNA]</scope>
    <source>
        <strain evidence="5">HannoverDv2000</strain>
    </source>
</reference>
<dbReference type="PANTHER" id="PTHR46690:SF1">
    <property type="entry name" value="CYTOCHROME C OXIDASE ASSEMBLY FACTOR 6 HOMOLOG"/>
    <property type="match status" value="1"/>
</dbReference>
<evidence type="ECO:0000256" key="3">
    <source>
        <dbReference type="ARBA" id="ARBA00023157"/>
    </source>
</evidence>
<dbReference type="InterPro" id="IPR036549">
    <property type="entry name" value="CX6/COA6-like_sf"/>
</dbReference>
<dbReference type="AlphaFoldDB" id="A0A0D8Y6N0"/>
<evidence type="ECO:0000313" key="5">
    <source>
        <dbReference type="Proteomes" id="UP000053766"/>
    </source>
</evidence>
<dbReference type="InterPro" id="IPR048280">
    <property type="entry name" value="COX6B-like"/>
</dbReference>
<dbReference type="Pfam" id="PF02297">
    <property type="entry name" value="COX6B"/>
    <property type="match status" value="1"/>
</dbReference>
<evidence type="ECO:0000256" key="1">
    <source>
        <dbReference type="ARBA" id="ARBA00004173"/>
    </source>
</evidence>
<sequence>MQARDDYFKCFDKELDSGKTEKEASKSCRALLRVFEHSCPNSWVTHFIRKHNFERYKENWVGKGVDLDDENIVLMRILRIKECNIISSRALCPHRCGPAIKSMHDIDGYSGLAAYSCGVLLYSDICGIWKFPSRWKSDFHQCINSEEYSSLLSLCEVEPTSSHPILKSIDFTLPPTEVEFPLHINENRLITSLRLCQKFAYGCSFIRHRLHAFSPSSLLESSRLLADAEMHKRCISRICAQQNDCDYVALACDLHIRMSEIRLPRSIAVTIDILLGCVIDPSRTVSEFNPNISWHMIHRTEVFYHLGCAALYTEQWTKFM</sequence>
<keyword evidence="2" id="KW-0496">Mitochondrion</keyword>
<reference evidence="4 5" key="1">
    <citation type="submission" date="2013-11" db="EMBL/GenBank/DDBJ databases">
        <title>Draft genome of the bovine lungworm Dictyocaulus viviparus.</title>
        <authorList>
            <person name="Mitreva M."/>
        </authorList>
    </citation>
    <scope>NUCLEOTIDE SEQUENCE [LARGE SCALE GENOMIC DNA]</scope>
    <source>
        <strain evidence="4 5">HannoverDv2000</strain>
    </source>
</reference>
<name>A0A0D8Y6N0_DICVI</name>
<dbReference type="GO" id="GO:0008535">
    <property type="term" value="P:respiratory chain complex IV assembly"/>
    <property type="evidence" value="ECO:0007669"/>
    <property type="project" value="InterPro"/>
</dbReference>
<organism evidence="4 5">
    <name type="scientific">Dictyocaulus viviparus</name>
    <name type="common">Bovine lungworm</name>
    <dbReference type="NCBI Taxonomy" id="29172"/>
    <lineage>
        <taxon>Eukaryota</taxon>
        <taxon>Metazoa</taxon>
        <taxon>Ecdysozoa</taxon>
        <taxon>Nematoda</taxon>
        <taxon>Chromadorea</taxon>
        <taxon>Rhabditida</taxon>
        <taxon>Rhabditina</taxon>
        <taxon>Rhabditomorpha</taxon>
        <taxon>Strongyloidea</taxon>
        <taxon>Metastrongylidae</taxon>
        <taxon>Dictyocaulus</taxon>
    </lineage>
</organism>
<gene>
    <name evidence="4" type="ORF">DICVIV_02180</name>
</gene>
<proteinExistence type="predicted"/>
<dbReference type="EMBL" id="KN716179">
    <property type="protein sequence ID" value="KJH51644.1"/>
    <property type="molecule type" value="Genomic_DNA"/>
</dbReference>
<dbReference type="PANTHER" id="PTHR46690">
    <property type="entry name" value="CYTOCHROME C OXIDASE ASSEMBLY FACTOR 6 HOMOLOG"/>
    <property type="match status" value="1"/>
</dbReference>
<dbReference type="InterPro" id="IPR042289">
    <property type="entry name" value="COA6"/>
</dbReference>
<keyword evidence="3" id="KW-1015">Disulfide bond</keyword>
<dbReference type="SUPFAM" id="SSF47694">
    <property type="entry name" value="Cytochrome c oxidase subunit h"/>
    <property type="match status" value="1"/>
</dbReference>